<sequence length="259" mass="28447">MVEKKQKQSSIIKVVYFDQDTASDYLDIAAGGNLEVIKEGIRKRADETQINVEASLIAKLSWLPFLGGSGELRSGAEASLAGESVLSKTLSNTILTDYLNAASESLQINKLRGFRVYPAENSMAFMKMFTPYMIAARTEDADFNIALMDEALEKAKGYYELIGEDDNRKKIVLRFNIRAFRNSYGLSDLSRMNLVFHGIKVGHTTELSLSIESELAQNSSPDLKLASFIEEPHSDSSGVSGDNKLPVYDIILAGVESGA</sequence>
<dbReference type="KEGG" id="ccjz:ccrud_06325"/>
<evidence type="ECO:0000313" key="1">
    <source>
        <dbReference type="EMBL" id="ANE03864.1"/>
    </source>
</evidence>
<reference evidence="1 2" key="1">
    <citation type="submission" date="2016-05" db="EMBL/GenBank/DDBJ databases">
        <title>Complete genome sequence of Corynebacterium crudilactis, a new Corynebacterium species isolated from raw cow's milk.</title>
        <authorList>
            <person name="Christian R."/>
            <person name="Zimmermann J."/>
            <person name="Lipski A."/>
            <person name="Kalinowski J."/>
        </authorList>
    </citation>
    <scope>NUCLEOTIDE SEQUENCE [LARGE SCALE GENOMIC DNA]</scope>
    <source>
        <strain evidence="1 2">JZ16</strain>
    </source>
</reference>
<evidence type="ECO:0000313" key="2">
    <source>
        <dbReference type="Proteomes" id="UP000076929"/>
    </source>
</evidence>
<organism evidence="1 2">
    <name type="scientific">Corynebacterium crudilactis</name>
    <dbReference type="NCBI Taxonomy" id="1652495"/>
    <lineage>
        <taxon>Bacteria</taxon>
        <taxon>Bacillati</taxon>
        <taxon>Actinomycetota</taxon>
        <taxon>Actinomycetes</taxon>
        <taxon>Mycobacteriales</taxon>
        <taxon>Corynebacteriaceae</taxon>
        <taxon>Corynebacterium</taxon>
    </lineage>
</organism>
<dbReference type="Pfam" id="PF19952">
    <property type="entry name" value="DUF6414"/>
    <property type="match status" value="1"/>
</dbReference>
<protein>
    <submittedName>
        <fullName evidence="1">Uncharacterized protein</fullName>
    </submittedName>
</protein>
<proteinExistence type="predicted"/>
<dbReference type="AlphaFoldDB" id="A0A172QT61"/>
<gene>
    <name evidence="1" type="ORF">ccrud_06325</name>
</gene>
<dbReference type="OrthoDB" id="3196366at2"/>
<accession>A0A172QT61</accession>
<dbReference type="Proteomes" id="UP000076929">
    <property type="component" value="Chromosome"/>
</dbReference>
<dbReference type="InterPro" id="IPR045633">
    <property type="entry name" value="DUF6414"/>
</dbReference>
<keyword evidence="2" id="KW-1185">Reference proteome</keyword>
<dbReference type="STRING" id="1652495.ccrud_06325"/>
<dbReference type="EMBL" id="CP015622">
    <property type="protein sequence ID" value="ANE03864.1"/>
    <property type="molecule type" value="Genomic_DNA"/>
</dbReference>
<name>A0A172QT61_9CORY</name>
<dbReference type="RefSeq" id="WP_066565361.1">
    <property type="nucleotide sequence ID" value="NZ_CP015622.1"/>
</dbReference>